<keyword evidence="2 7" id="KW-0808">Transferase</keyword>
<accession>A0A1Y5Y8E6</accession>
<dbReference type="InterPro" id="IPR001077">
    <property type="entry name" value="COMT_C"/>
</dbReference>
<dbReference type="SUPFAM" id="SSF53335">
    <property type="entry name" value="S-adenosyl-L-methionine-dependent methyltransferases"/>
    <property type="match status" value="1"/>
</dbReference>
<dbReference type="AlphaFoldDB" id="A0A1Y5Y8E6"/>
<evidence type="ECO:0000313" key="7">
    <source>
        <dbReference type="EMBL" id="SMD27148.1"/>
    </source>
</evidence>
<dbReference type="GO" id="GO:0008171">
    <property type="term" value="F:O-methyltransferase activity"/>
    <property type="evidence" value="ECO:0007669"/>
    <property type="project" value="InterPro"/>
</dbReference>
<gene>
    <name evidence="7" type="ORF">SAMN05661093_10745</name>
</gene>
<keyword evidence="8" id="KW-1185">Reference proteome</keyword>
<evidence type="ECO:0000259" key="5">
    <source>
        <dbReference type="Pfam" id="PF00891"/>
    </source>
</evidence>
<evidence type="ECO:0000259" key="6">
    <source>
        <dbReference type="Pfam" id="PF08100"/>
    </source>
</evidence>
<sequence length="359" mass="39321">MQFRHSEGCSPSLCMRRNLCHEREMTNTSEDAYRHIVTESVGFLYPAALRAAALLEVADHLAGGPRDVAELAGLTGANGAYLRRLLRFLASYGTFREDEDGRFHLTPQADLLRADASRSMRAGVLLVTQDAWWLSASDLAEAVRRGEPAFDNRFGQPVFDYLAEHPEDGLLFDAGMAAYSAGDIGYIIDGYDFPNDGVMVDVGGGRGGLLLAALRARPGLRGILLDQENVLAGNVLADLGADDRWTLHPGDFFESVPAGDLYTVKNVLHDWNDDQCVRILENCRYAMNPGAKLLAVDAVIPPGNDPHIGKALDILMLLLLTGQERTRAEFDRLFERAGFRITEVIPTPGRLSLIEAVPV</sequence>
<reference evidence="7 8" key="1">
    <citation type="submission" date="2017-04" db="EMBL/GenBank/DDBJ databases">
        <authorList>
            <person name="Afonso C.L."/>
            <person name="Miller P.J."/>
            <person name="Scott M.A."/>
            <person name="Spackman E."/>
            <person name="Goraichik I."/>
            <person name="Dimitrov K.M."/>
            <person name="Suarez D.L."/>
            <person name="Swayne D.E."/>
        </authorList>
    </citation>
    <scope>NUCLEOTIDE SEQUENCE [LARGE SCALE GENOMIC DNA]</scope>
    <source>
        <strain evidence="7 8">DSM 43828</strain>
    </source>
</reference>
<dbReference type="Gene3D" id="1.10.10.10">
    <property type="entry name" value="Winged helix-like DNA-binding domain superfamily/Winged helix DNA-binding domain"/>
    <property type="match status" value="1"/>
</dbReference>
<proteinExistence type="predicted"/>
<keyword evidence="3" id="KW-0949">S-adenosyl-L-methionine</keyword>
<dbReference type="GO" id="GO:0046983">
    <property type="term" value="F:protein dimerization activity"/>
    <property type="evidence" value="ECO:0007669"/>
    <property type="project" value="InterPro"/>
</dbReference>
<dbReference type="Gene3D" id="3.40.50.150">
    <property type="entry name" value="Vaccinia Virus protein VP39"/>
    <property type="match status" value="1"/>
</dbReference>
<dbReference type="EMBL" id="FWXV01000020">
    <property type="protein sequence ID" value="SMD27148.1"/>
    <property type="molecule type" value="Genomic_DNA"/>
</dbReference>
<feature type="active site" description="Proton acceptor" evidence="4">
    <location>
        <position position="269"/>
    </location>
</feature>
<evidence type="ECO:0000313" key="8">
    <source>
        <dbReference type="Proteomes" id="UP000192674"/>
    </source>
</evidence>
<dbReference type="SUPFAM" id="SSF46785">
    <property type="entry name" value="Winged helix' DNA-binding domain"/>
    <property type="match status" value="1"/>
</dbReference>
<evidence type="ECO:0000256" key="2">
    <source>
        <dbReference type="ARBA" id="ARBA00022679"/>
    </source>
</evidence>
<dbReference type="InterPro" id="IPR029063">
    <property type="entry name" value="SAM-dependent_MTases_sf"/>
</dbReference>
<dbReference type="PROSITE" id="PS51683">
    <property type="entry name" value="SAM_OMT_II"/>
    <property type="match status" value="1"/>
</dbReference>
<feature type="domain" description="O-methyltransferase dimerisation" evidence="6">
    <location>
        <begin position="42"/>
        <end position="112"/>
    </location>
</feature>
<evidence type="ECO:0000256" key="3">
    <source>
        <dbReference type="ARBA" id="ARBA00022691"/>
    </source>
</evidence>
<evidence type="ECO:0000256" key="1">
    <source>
        <dbReference type="ARBA" id="ARBA00022603"/>
    </source>
</evidence>
<dbReference type="Pfam" id="PF08100">
    <property type="entry name" value="Dimerisation"/>
    <property type="match status" value="1"/>
</dbReference>
<dbReference type="GO" id="GO:0032259">
    <property type="term" value="P:methylation"/>
    <property type="evidence" value="ECO:0007669"/>
    <property type="project" value="UniProtKB-KW"/>
</dbReference>
<dbReference type="InterPro" id="IPR012967">
    <property type="entry name" value="COMT_dimerisation"/>
</dbReference>
<feature type="domain" description="O-methyltransferase C-terminal" evidence="5">
    <location>
        <begin position="138"/>
        <end position="340"/>
    </location>
</feature>
<dbReference type="PANTHER" id="PTHR43712:SF2">
    <property type="entry name" value="O-METHYLTRANSFERASE CICE"/>
    <property type="match status" value="1"/>
</dbReference>
<organism evidence="7 8">
    <name type="scientific">Kibdelosporangium aridum</name>
    <dbReference type="NCBI Taxonomy" id="2030"/>
    <lineage>
        <taxon>Bacteria</taxon>
        <taxon>Bacillati</taxon>
        <taxon>Actinomycetota</taxon>
        <taxon>Actinomycetes</taxon>
        <taxon>Pseudonocardiales</taxon>
        <taxon>Pseudonocardiaceae</taxon>
        <taxon>Kibdelosporangium</taxon>
    </lineage>
</organism>
<protein>
    <submittedName>
        <fullName evidence="7">O-methyltransferase</fullName>
    </submittedName>
</protein>
<dbReference type="PIRSF" id="PIRSF005739">
    <property type="entry name" value="O-mtase"/>
    <property type="match status" value="1"/>
</dbReference>
<keyword evidence="1 7" id="KW-0489">Methyltransferase</keyword>
<dbReference type="InterPro" id="IPR036388">
    <property type="entry name" value="WH-like_DNA-bd_sf"/>
</dbReference>
<dbReference type="Pfam" id="PF00891">
    <property type="entry name" value="Methyltransf_2"/>
    <property type="match status" value="1"/>
</dbReference>
<dbReference type="PANTHER" id="PTHR43712">
    <property type="entry name" value="PUTATIVE (AFU_ORTHOLOGUE AFUA_4G14580)-RELATED"/>
    <property type="match status" value="1"/>
</dbReference>
<dbReference type="InterPro" id="IPR016461">
    <property type="entry name" value="COMT-like"/>
</dbReference>
<name>A0A1Y5Y8E6_KIBAR</name>
<dbReference type="InterPro" id="IPR036390">
    <property type="entry name" value="WH_DNA-bd_sf"/>
</dbReference>
<evidence type="ECO:0000256" key="4">
    <source>
        <dbReference type="PIRSR" id="PIRSR005739-1"/>
    </source>
</evidence>
<dbReference type="Proteomes" id="UP000192674">
    <property type="component" value="Unassembled WGS sequence"/>
</dbReference>